<proteinExistence type="predicted"/>
<dbReference type="GO" id="GO:0006888">
    <property type="term" value="P:endoplasmic reticulum to Golgi vesicle-mediated transport"/>
    <property type="evidence" value="ECO:0007669"/>
    <property type="project" value="TreeGrafter"/>
</dbReference>
<reference evidence="4" key="1">
    <citation type="submission" date="2022-03" db="EMBL/GenBank/DDBJ databases">
        <title>Genomic analyses of argali, domestic sheep and their hybrids provide insights into chromosomal evolution, heterosis and genetic basis of agronomic traits.</title>
        <authorList>
            <person name="Li M."/>
        </authorList>
    </citation>
    <scope>NUCLEOTIDE SEQUENCE</scope>
    <source>
        <strain evidence="4">CAU-MHL-2022a</strain>
        <tissue evidence="4">Skin</tissue>
    </source>
</reference>
<dbReference type="GO" id="GO:0009306">
    <property type="term" value="P:protein secretion"/>
    <property type="evidence" value="ECO:0007669"/>
    <property type="project" value="TreeGrafter"/>
</dbReference>
<evidence type="ECO:0000256" key="1">
    <source>
        <dbReference type="ARBA" id="ARBA00023054"/>
    </source>
</evidence>
<evidence type="ECO:0000256" key="2">
    <source>
        <dbReference type="SAM" id="Coils"/>
    </source>
</evidence>
<dbReference type="PANTHER" id="PTHR23158">
    <property type="entry name" value="MELANOMA INHIBITORY ACTIVITY-RELATED"/>
    <property type="match status" value="1"/>
</dbReference>
<evidence type="ECO:0000313" key="5">
    <source>
        <dbReference type="Proteomes" id="UP001214576"/>
    </source>
</evidence>
<name>A0AAD4UJL6_OVIAM</name>
<dbReference type="AlphaFoldDB" id="A0AAD4UJL6"/>
<protein>
    <submittedName>
        <fullName evidence="4">Uncharacterized protein</fullName>
    </submittedName>
</protein>
<dbReference type="EMBL" id="JAKZEL010000001">
    <property type="protein sequence ID" value="KAI4547727.1"/>
    <property type="molecule type" value="Genomic_DNA"/>
</dbReference>
<organism evidence="4 5">
    <name type="scientific">Ovis ammon polii</name>
    <dbReference type="NCBI Taxonomy" id="230172"/>
    <lineage>
        <taxon>Eukaryota</taxon>
        <taxon>Metazoa</taxon>
        <taxon>Chordata</taxon>
        <taxon>Craniata</taxon>
        <taxon>Vertebrata</taxon>
        <taxon>Euteleostomi</taxon>
        <taxon>Mammalia</taxon>
        <taxon>Eutheria</taxon>
        <taxon>Laurasiatheria</taxon>
        <taxon>Artiodactyla</taxon>
        <taxon>Ruminantia</taxon>
        <taxon>Pecora</taxon>
        <taxon>Bovidae</taxon>
        <taxon>Caprinae</taxon>
        <taxon>Ovis</taxon>
    </lineage>
</organism>
<dbReference type="Proteomes" id="UP001214576">
    <property type="component" value="Unassembled WGS sequence"/>
</dbReference>
<keyword evidence="1 2" id="KW-0175">Coiled coil</keyword>
<evidence type="ECO:0000256" key="3">
    <source>
        <dbReference type="SAM" id="MobiDB-lite"/>
    </source>
</evidence>
<dbReference type="PANTHER" id="PTHR23158:SF59">
    <property type="match status" value="1"/>
</dbReference>
<dbReference type="GO" id="GO:0035459">
    <property type="term" value="P:vesicle cargo loading"/>
    <property type="evidence" value="ECO:0007669"/>
    <property type="project" value="TreeGrafter"/>
</dbReference>
<feature type="region of interest" description="Disordered" evidence="3">
    <location>
        <begin position="176"/>
        <end position="212"/>
    </location>
</feature>
<accession>A0AAD4UJL6</accession>
<feature type="coiled-coil region" evidence="2">
    <location>
        <begin position="144"/>
        <end position="171"/>
    </location>
</feature>
<keyword evidence="5" id="KW-1185">Reference proteome</keyword>
<dbReference type="GO" id="GO:0005789">
    <property type="term" value="C:endoplasmic reticulum membrane"/>
    <property type="evidence" value="ECO:0007669"/>
    <property type="project" value="TreeGrafter"/>
</dbReference>
<gene>
    <name evidence="4" type="ORF">MG293_000057</name>
</gene>
<dbReference type="GO" id="GO:0070971">
    <property type="term" value="C:endoplasmic reticulum exit site"/>
    <property type="evidence" value="ECO:0007669"/>
    <property type="project" value="TreeGrafter"/>
</dbReference>
<comment type="caution">
    <text evidence="4">The sequence shown here is derived from an EMBL/GenBank/DDBJ whole genome shotgun (WGS) entry which is preliminary data.</text>
</comment>
<sequence length="212" mass="23923">MSAAKVNPDYMPVFLNFTFRRKACACLATQVDLILRDPVDHSPPGPSVHGILQLNSEIQQSLPDLHDSHGMQLHRRLFKKEACCLESRKKLLNMWREVNSVCQIRNLSKRTAGDVSNELETTAAYHRQEVRLFEERAQESWVATEQMERVLSELTRENARLRQLLAQVEFNSQLSPRGLHVPAAPPTAHRGPQGSGEPLGHEAPPARGRVQP</sequence>
<dbReference type="InterPro" id="IPR051500">
    <property type="entry name" value="cTAGE_MIA/OTOR"/>
</dbReference>
<evidence type="ECO:0000313" key="4">
    <source>
        <dbReference type="EMBL" id="KAI4547727.1"/>
    </source>
</evidence>